<organism evidence="13 15">
    <name type="scientific">Bacillus canaveralius</name>
    <dbReference type="NCBI Taxonomy" id="1403243"/>
    <lineage>
        <taxon>Bacteria</taxon>
        <taxon>Bacillati</taxon>
        <taxon>Bacillota</taxon>
        <taxon>Bacilli</taxon>
        <taxon>Bacillales</taxon>
        <taxon>Bacillaceae</taxon>
        <taxon>Bacillus</taxon>
    </lineage>
</organism>
<evidence type="ECO:0000256" key="4">
    <source>
        <dbReference type="ARBA" id="ARBA00011233"/>
    </source>
</evidence>
<evidence type="ECO:0000256" key="6">
    <source>
        <dbReference type="ARBA" id="ARBA00013950"/>
    </source>
</evidence>
<evidence type="ECO:0000256" key="5">
    <source>
        <dbReference type="ARBA" id="ARBA00012827"/>
    </source>
</evidence>
<feature type="domain" description="Lumazine-binding" evidence="12">
    <location>
        <begin position="97"/>
        <end position="193"/>
    </location>
</feature>
<dbReference type="GO" id="GO:0004746">
    <property type="term" value="F:riboflavin synthase activity"/>
    <property type="evidence" value="ECO:0007669"/>
    <property type="project" value="UniProtKB-UniRule"/>
</dbReference>
<evidence type="ECO:0000256" key="11">
    <source>
        <dbReference type="PROSITE-ProRule" id="PRU00524"/>
    </source>
</evidence>
<reference evidence="13 15" key="1">
    <citation type="submission" date="2017-11" db="EMBL/GenBank/DDBJ databases">
        <title>Comparitive Functional Genomics of Dry Heat Resistant strains isolated from the Viking Spacecraft.</title>
        <authorList>
            <person name="Seuylemezian A."/>
            <person name="Cooper K."/>
            <person name="Vaishampayan P."/>
        </authorList>
    </citation>
    <scope>NUCLEOTIDE SEQUENCE [LARGE SCALE GENOMIC DNA]</scope>
    <source>
        <strain evidence="13 15">M4.6</strain>
    </source>
</reference>
<evidence type="ECO:0000256" key="7">
    <source>
        <dbReference type="ARBA" id="ARBA00022619"/>
    </source>
</evidence>
<dbReference type="Pfam" id="PF00677">
    <property type="entry name" value="Lum_binding"/>
    <property type="match status" value="2"/>
</dbReference>
<dbReference type="NCBIfam" id="TIGR00187">
    <property type="entry name" value="ribE"/>
    <property type="match status" value="1"/>
</dbReference>
<dbReference type="OrthoDB" id="9788537at2"/>
<dbReference type="GO" id="GO:0009231">
    <property type="term" value="P:riboflavin biosynthetic process"/>
    <property type="evidence" value="ECO:0007669"/>
    <property type="project" value="UniProtKB-KW"/>
</dbReference>
<dbReference type="EC" id="2.5.1.9" evidence="5 10"/>
<dbReference type="Gene3D" id="2.40.30.20">
    <property type="match status" value="2"/>
</dbReference>
<proteinExistence type="predicted"/>
<dbReference type="FunFam" id="2.40.30.20:FF:000003">
    <property type="entry name" value="Riboflavin synthase, alpha subunit"/>
    <property type="match status" value="1"/>
</dbReference>
<keyword evidence="7" id="KW-0686">Riboflavin biosynthesis</keyword>
<gene>
    <name evidence="13" type="ORF">CU635_15970</name>
    <name evidence="14" type="ORF">CVD25_06980</name>
</gene>
<comment type="subunit">
    <text evidence="4">Homotrimer.</text>
</comment>
<evidence type="ECO:0000313" key="15">
    <source>
        <dbReference type="Proteomes" id="UP000234951"/>
    </source>
</evidence>
<comment type="catalytic activity">
    <reaction evidence="1">
        <text>2 6,7-dimethyl-8-(1-D-ribityl)lumazine + H(+) = 5-amino-6-(D-ribitylamino)uracil + riboflavin</text>
        <dbReference type="Rhea" id="RHEA:20772"/>
        <dbReference type="ChEBI" id="CHEBI:15378"/>
        <dbReference type="ChEBI" id="CHEBI:15934"/>
        <dbReference type="ChEBI" id="CHEBI:57986"/>
        <dbReference type="ChEBI" id="CHEBI:58201"/>
        <dbReference type="EC" id="2.5.1.9"/>
    </reaction>
</comment>
<evidence type="ECO:0000256" key="9">
    <source>
        <dbReference type="ARBA" id="ARBA00022737"/>
    </source>
</evidence>
<dbReference type="PANTHER" id="PTHR21098:SF12">
    <property type="entry name" value="RIBOFLAVIN SYNTHASE"/>
    <property type="match status" value="1"/>
</dbReference>
<comment type="pathway">
    <text evidence="3">Cofactor biosynthesis; riboflavin biosynthesis; riboflavin from 2-hydroxy-3-oxobutyl phosphate and 5-amino-6-(D-ribitylamino)uracil: step 2/2.</text>
</comment>
<dbReference type="EMBL" id="PGVA01000041">
    <property type="protein sequence ID" value="PLR81010.1"/>
    <property type="molecule type" value="Genomic_DNA"/>
</dbReference>
<feature type="repeat" description="Lumazine-binding" evidence="11">
    <location>
        <begin position="1"/>
        <end position="96"/>
    </location>
</feature>
<feature type="domain" description="Lumazine-binding" evidence="12">
    <location>
        <begin position="1"/>
        <end position="96"/>
    </location>
</feature>
<dbReference type="InterPro" id="IPR001783">
    <property type="entry name" value="Lumazine-bd"/>
</dbReference>
<reference evidence="14 16" key="2">
    <citation type="submission" date="2017-12" db="EMBL/GenBank/DDBJ databases">
        <title>Comparative Functional Genomics of Dry Heat Resistant strains isolated from the Viking Spacecraft.</title>
        <authorList>
            <person name="Seuylemezian A."/>
            <person name="Cooper K."/>
            <person name="Vaishampayan P."/>
        </authorList>
    </citation>
    <scope>NUCLEOTIDE SEQUENCE [LARGE SCALE GENOMIC DNA]</scope>
    <source>
        <strain evidence="14 16">ATCC 29669</strain>
    </source>
</reference>
<dbReference type="PROSITE" id="PS51177">
    <property type="entry name" value="LUMAZINE_BIND"/>
    <property type="match status" value="2"/>
</dbReference>
<dbReference type="AlphaFoldDB" id="A0A2N5GJ25"/>
<dbReference type="InterPro" id="IPR023366">
    <property type="entry name" value="ATP_synth_asu-like_sf"/>
</dbReference>
<dbReference type="PIRSF" id="PIRSF000498">
    <property type="entry name" value="Riboflavin_syn_A"/>
    <property type="match status" value="1"/>
</dbReference>
<evidence type="ECO:0000256" key="3">
    <source>
        <dbReference type="ARBA" id="ARBA00004887"/>
    </source>
</evidence>
<accession>A0A2N5GJ25</accession>
<keyword evidence="16" id="KW-1185">Reference proteome</keyword>
<comment type="function">
    <text evidence="2">Catalyzes the dismutation of two molecules of 6,7-dimethyl-8-ribityllumazine, resulting in the formation of riboflavin and 5-amino-6-(D-ribitylamino)uracil.</text>
</comment>
<dbReference type="SUPFAM" id="SSF63380">
    <property type="entry name" value="Riboflavin synthase domain-like"/>
    <property type="match status" value="2"/>
</dbReference>
<sequence length="217" mass="23924">MFTGIVEEIGTLQRISQQGEALKLNIYAKKVLEDIQLGDSISINGVCLTVTEFNANSFAADVMPETYRSTSLSLLRRGSPVNLERAMAANGRFGGHFVTGHVDGTGSIIRKRTKDNAIYVDIEIPEHGIEYVVFKGSIAIDGTSLTIFAVENNLITVSLIPHTSKETVLGLKEPGEIVNIEFDMLAKYLHTIIENKMSSQQKDNRISADFLRENGFM</sequence>
<dbReference type="RefSeq" id="WP_101578383.1">
    <property type="nucleotide sequence ID" value="NZ_PGVA01000041.1"/>
</dbReference>
<evidence type="ECO:0000256" key="10">
    <source>
        <dbReference type="NCBIfam" id="TIGR00187"/>
    </source>
</evidence>
<evidence type="ECO:0000256" key="2">
    <source>
        <dbReference type="ARBA" id="ARBA00002803"/>
    </source>
</evidence>
<dbReference type="PANTHER" id="PTHR21098">
    <property type="entry name" value="RIBOFLAVIN SYNTHASE ALPHA CHAIN"/>
    <property type="match status" value="1"/>
</dbReference>
<dbReference type="CDD" id="cd00402">
    <property type="entry name" value="Riboflavin_synthase_like"/>
    <property type="match status" value="1"/>
</dbReference>
<evidence type="ECO:0000259" key="12">
    <source>
        <dbReference type="PROSITE" id="PS51177"/>
    </source>
</evidence>
<dbReference type="FunFam" id="2.40.30.20:FF:000004">
    <property type="entry name" value="Riboflavin synthase, alpha subunit"/>
    <property type="match status" value="1"/>
</dbReference>
<dbReference type="NCBIfam" id="NF006767">
    <property type="entry name" value="PRK09289.1"/>
    <property type="match status" value="1"/>
</dbReference>
<dbReference type="InterPro" id="IPR017938">
    <property type="entry name" value="Riboflavin_synthase-like_b-brl"/>
</dbReference>
<evidence type="ECO:0000256" key="8">
    <source>
        <dbReference type="ARBA" id="ARBA00022679"/>
    </source>
</evidence>
<feature type="repeat" description="Lumazine-binding" evidence="11">
    <location>
        <begin position="97"/>
        <end position="193"/>
    </location>
</feature>
<dbReference type="NCBIfam" id="NF009566">
    <property type="entry name" value="PRK13020.1"/>
    <property type="match status" value="1"/>
</dbReference>
<keyword evidence="8" id="KW-0808">Transferase</keyword>
<evidence type="ECO:0000313" key="14">
    <source>
        <dbReference type="EMBL" id="PLR99014.1"/>
    </source>
</evidence>
<dbReference type="Proteomes" id="UP000235114">
    <property type="component" value="Unassembled WGS sequence"/>
</dbReference>
<comment type="caution">
    <text evidence="13">The sequence shown here is derived from an EMBL/GenBank/DDBJ whole genome shotgun (WGS) entry which is preliminary data.</text>
</comment>
<evidence type="ECO:0000256" key="1">
    <source>
        <dbReference type="ARBA" id="ARBA00000968"/>
    </source>
</evidence>
<evidence type="ECO:0000313" key="13">
    <source>
        <dbReference type="EMBL" id="PLR81010.1"/>
    </source>
</evidence>
<dbReference type="InterPro" id="IPR026017">
    <property type="entry name" value="Lumazine-bd_dom"/>
</dbReference>
<dbReference type="EMBL" id="PGVD01000019">
    <property type="protein sequence ID" value="PLR99014.1"/>
    <property type="molecule type" value="Genomic_DNA"/>
</dbReference>
<dbReference type="Proteomes" id="UP000234951">
    <property type="component" value="Unassembled WGS sequence"/>
</dbReference>
<protein>
    <recommendedName>
        <fullName evidence="6 10">Riboflavin synthase</fullName>
        <ecNumber evidence="5 10">2.5.1.9</ecNumber>
    </recommendedName>
</protein>
<name>A0A2N5GJ25_9BACI</name>
<evidence type="ECO:0000313" key="16">
    <source>
        <dbReference type="Proteomes" id="UP000235114"/>
    </source>
</evidence>
<keyword evidence="9" id="KW-0677">Repeat</keyword>